<reference evidence="1 2" key="1">
    <citation type="submission" date="2009-10" db="EMBL/GenBank/DDBJ databases">
        <authorList>
            <person name="Weinstock G."/>
            <person name="Sodergren E."/>
            <person name="Clifton S."/>
            <person name="Fulton L."/>
            <person name="Fulton B."/>
            <person name="Courtney L."/>
            <person name="Fronick C."/>
            <person name="Harrison M."/>
            <person name="Strong C."/>
            <person name="Farmer C."/>
            <person name="Delahaunty K."/>
            <person name="Markovic C."/>
            <person name="Hall O."/>
            <person name="Minx P."/>
            <person name="Tomlinson C."/>
            <person name="Mitreva M."/>
            <person name="Nelson J."/>
            <person name="Hou S."/>
            <person name="Wollam A."/>
            <person name="Pepin K.H."/>
            <person name="Johnson M."/>
            <person name="Bhonagiri V."/>
            <person name="Nash W.E."/>
            <person name="Warren W."/>
            <person name="Chinwalla A."/>
            <person name="Mardis E.R."/>
            <person name="Wilson R.K."/>
        </authorList>
    </citation>
    <scope>NUCLEOTIDE SEQUENCE [LARGE SCALE GENOMIC DNA]</scope>
    <source>
        <strain evidence="1 2">ATCC 14685</strain>
    </source>
</reference>
<comment type="caution">
    <text evidence="1">The sequence shown here is derived from an EMBL/GenBank/DDBJ whole genome shotgun (WGS) entry which is preliminary data.</text>
</comment>
<sequence length="171" mass="18525">MIHADEDIAAFGQGLDAVLQHIEFFLTAGNGGGIDATLRFENMRQVGVVIKGETVGIKRQNGIDGGFNAFGSLVWQAVNQVHTDGFEACFTGGIDDFFGFFVTLDAVDGRLYFRVEILNADTHTVETESAEHEDGIPADFARVNFDGIFAGGDQLEMFADHAENTFDLVVA</sequence>
<dbReference type="EMBL" id="ACDY02000005">
    <property type="protein sequence ID" value="EEZ71833.1"/>
    <property type="molecule type" value="Genomic_DNA"/>
</dbReference>
<protein>
    <submittedName>
        <fullName evidence="1">Uncharacterized protein</fullName>
    </submittedName>
</protein>
<dbReference type="STRING" id="546262.NEICINOT_04071"/>
<dbReference type="AlphaFoldDB" id="D0W335"/>
<name>D0W335_NEICI</name>
<evidence type="ECO:0000313" key="2">
    <source>
        <dbReference type="Proteomes" id="UP000003294"/>
    </source>
</evidence>
<organism evidence="1 2">
    <name type="scientific">Neisseria cinerea ATCC 14685</name>
    <dbReference type="NCBI Taxonomy" id="546262"/>
    <lineage>
        <taxon>Bacteria</taxon>
        <taxon>Pseudomonadati</taxon>
        <taxon>Pseudomonadota</taxon>
        <taxon>Betaproteobacteria</taxon>
        <taxon>Neisseriales</taxon>
        <taxon>Neisseriaceae</taxon>
        <taxon>Neisseria</taxon>
    </lineage>
</organism>
<accession>D0W335</accession>
<evidence type="ECO:0000313" key="1">
    <source>
        <dbReference type="EMBL" id="EEZ71833.1"/>
    </source>
</evidence>
<gene>
    <name evidence="1" type="ORF">NEICINOT_04071</name>
</gene>
<proteinExistence type="predicted"/>
<dbReference type="Proteomes" id="UP000003294">
    <property type="component" value="Unassembled WGS sequence"/>
</dbReference>